<feature type="domain" description="Transposase DDE" evidence="1">
    <location>
        <begin position="22"/>
        <end position="101"/>
    </location>
</feature>
<keyword evidence="3" id="KW-1185">Reference proteome</keyword>
<dbReference type="PANTHER" id="PTHR34631:SF3">
    <property type="entry name" value="ISSOD12 TRANSPOSASE TNPA_ISSOD12"/>
    <property type="match status" value="1"/>
</dbReference>
<protein>
    <submittedName>
        <fullName evidence="2">Mobile element protein</fullName>
    </submittedName>
</protein>
<dbReference type="Proteomes" id="UP000219020">
    <property type="component" value="Unassembled WGS sequence"/>
</dbReference>
<dbReference type="InterPro" id="IPR053172">
    <property type="entry name" value="Tn903_transposase"/>
</dbReference>
<gene>
    <name evidence="2" type="ORF">BTN49_1331</name>
</gene>
<evidence type="ECO:0000313" key="3">
    <source>
        <dbReference type="Proteomes" id="UP000219020"/>
    </source>
</evidence>
<dbReference type="AlphaFoldDB" id="A0A2A5T4B2"/>
<dbReference type="InterPro" id="IPR025668">
    <property type="entry name" value="Tnp_DDE_dom"/>
</dbReference>
<name>A0A2A5T4B2_9GAMM</name>
<proteinExistence type="predicted"/>
<accession>A0A2A5T4B2</accession>
<dbReference type="EMBL" id="NBYY01000012">
    <property type="protein sequence ID" value="PCS23005.1"/>
    <property type="molecule type" value="Genomic_DNA"/>
</dbReference>
<sequence length="102" mass="11833">MMMGNEKHKNINWKQYNQALVNRVSVTFWIDDAAIKTWHCPKHHGRGFIFTDTAIEKALMVKRIFQLPLRGLEGFFNSVLTLMKVPLNFPTYTCISNCSKTV</sequence>
<reference evidence="3" key="1">
    <citation type="submission" date="2017-04" db="EMBL/GenBank/DDBJ databases">
        <title>Genome evolution of the luminous symbionts of deep sea anglerfish.</title>
        <authorList>
            <person name="Hendry T.A."/>
        </authorList>
    </citation>
    <scope>NUCLEOTIDE SEQUENCE [LARGE SCALE GENOMIC DNA]</scope>
</reference>
<evidence type="ECO:0000313" key="2">
    <source>
        <dbReference type="EMBL" id="PCS23005.1"/>
    </source>
</evidence>
<organism evidence="2 3">
    <name type="scientific">Candidatus Enterovibrio escicola</name>
    <dbReference type="NCBI Taxonomy" id="1927127"/>
    <lineage>
        <taxon>Bacteria</taxon>
        <taxon>Pseudomonadati</taxon>
        <taxon>Pseudomonadota</taxon>
        <taxon>Gammaproteobacteria</taxon>
        <taxon>Vibrionales</taxon>
        <taxon>Vibrionaceae</taxon>
        <taxon>Enterovibrio</taxon>
    </lineage>
</organism>
<evidence type="ECO:0000259" key="1">
    <source>
        <dbReference type="Pfam" id="PF13737"/>
    </source>
</evidence>
<comment type="caution">
    <text evidence="2">The sequence shown here is derived from an EMBL/GenBank/DDBJ whole genome shotgun (WGS) entry which is preliminary data.</text>
</comment>
<dbReference type="Pfam" id="PF13737">
    <property type="entry name" value="DDE_Tnp_1_5"/>
    <property type="match status" value="1"/>
</dbReference>
<dbReference type="PANTHER" id="PTHR34631">
    <property type="match status" value="1"/>
</dbReference>